<dbReference type="EnsemblFungi" id="EJT73967">
    <property type="protein sequence ID" value="EJT73967"/>
    <property type="gene ID" value="GGTG_07818"/>
</dbReference>
<keyword evidence="1" id="KW-0472">Membrane</keyword>
<accession>J3P2S5</accession>
<dbReference type="VEuPathDB" id="FungiDB:GGTG_07818"/>
<dbReference type="HOGENOM" id="CLU_043687_1_1_1"/>
<dbReference type="InterPro" id="IPR046536">
    <property type="entry name" value="DUF6601"/>
</dbReference>
<gene>
    <name evidence="3" type="primary">20348276</name>
    <name evidence="2" type="ORF">GGTG_07818</name>
</gene>
<reference evidence="3" key="5">
    <citation type="submission" date="2018-04" db="UniProtKB">
        <authorList>
            <consortium name="EnsemblFungi"/>
        </authorList>
    </citation>
    <scope>IDENTIFICATION</scope>
    <source>
        <strain evidence="3">R3-111a-1</strain>
    </source>
</reference>
<dbReference type="AlphaFoldDB" id="J3P2S5"/>
<reference evidence="2" key="2">
    <citation type="submission" date="2010-07" db="EMBL/GenBank/DDBJ databases">
        <authorList>
            <consortium name="The Broad Institute Genome Sequencing Platform"/>
            <consortium name="Broad Institute Genome Sequencing Center for Infectious Disease"/>
            <person name="Ma L.-J."/>
            <person name="Dead R."/>
            <person name="Young S."/>
            <person name="Zeng Q."/>
            <person name="Koehrsen M."/>
            <person name="Alvarado L."/>
            <person name="Berlin A."/>
            <person name="Chapman S.B."/>
            <person name="Chen Z."/>
            <person name="Freedman E."/>
            <person name="Gellesch M."/>
            <person name="Goldberg J."/>
            <person name="Griggs A."/>
            <person name="Gujja S."/>
            <person name="Heilman E.R."/>
            <person name="Heiman D."/>
            <person name="Hepburn T."/>
            <person name="Howarth C."/>
            <person name="Jen D."/>
            <person name="Larson L."/>
            <person name="Mehta T."/>
            <person name="Neiman D."/>
            <person name="Pearson M."/>
            <person name="Roberts A."/>
            <person name="Saif S."/>
            <person name="Shea T."/>
            <person name="Shenoy N."/>
            <person name="Sisk P."/>
            <person name="Stolte C."/>
            <person name="Sykes S."/>
            <person name="Walk T."/>
            <person name="White J."/>
            <person name="Yandava C."/>
            <person name="Haas B."/>
            <person name="Nusbaum C."/>
            <person name="Birren B."/>
        </authorList>
    </citation>
    <scope>NUCLEOTIDE SEQUENCE</scope>
    <source>
        <strain evidence="2">R3-111a-1</strain>
    </source>
</reference>
<organism evidence="2">
    <name type="scientific">Gaeumannomyces tritici (strain R3-111a-1)</name>
    <name type="common">Wheat and barley take-all root rot fungus</name>
    <name type="synonym">Gaeumannomyces graminis var. tritici</name>
    <dbReference type="NCBI Taxonomy" id="644352"/>
    <lineage>
        <taxon>Eukaryota</taxon>
        <taxon>Fungi</taxon>
        <taxon>Dikarya</taxon>
        <taxon>Ascomycota</taxon>
        <taxon>Pezizomycotina</taxon>
        <taxon>Sordariomycetes</taxon>
        <taxon>Sordariomycetidae</taxon>
        <taxon>Magnaporthales</taxon>
        <taxon>Magnaporthaceae</taxon>
        <taxon>Gaeumannomyces</taxon>
    </lineage>
</organism>
<dbReference type="eggNOG" id="ENOG502SJCJ">
    <property type="taxonomic scope" value="Eukaryota"/>
</dbReference>
<feature type="transmembrane region" description="Helical" evidence="1">
    <location>
        <begin position="229"/>
        <end position="254"/>
    </location>
</feature>
<evidence type="ECO:0000313" key="4">
    <source>
        <dbReference type="Proteomes" id="UP000006039"/>
    </source>
</evidence>
<evidence type="ECO:0000313" key="3">
    <source>
        <dbReference type="EnsemblFungi" id="EJT73967"/>
    </source>
</evidence>
<protein>
    <recommendedName>
        <fullName evidence="5">Subtilisin-like serine protease</fullName>
    </recommendedName>
</protein>
<dbReference type="OrthoDB" id="5086500at2759"/>
<dbReference type="EMBL" id="GL385398">
    <property type="protein sequence ID" value="EJT73967.1"/>
    <property type="molecule type" value="Genomic_DNA"/>
</dbReference>
<reference evidence="4" key="1">
    <citation type="submission" date="2010-07" db="EMBL/GenBank/DDBJ databases">
        <title>The genome sequence of Gaeumannomyces graminis var. tritici strain R3-111a-1.</title>
        <authorList>
            <consortium name="The Broad Institute Genome Sequencing Platform"/>
            <person name="Ma L.-J."/>
            <person name="Dead R."/>
            <person name="Young S."/>
            <person name="Zeng Q."/>
            <person name="Koehrsen M."/>
            <person name="Alvarado L."/>
            <person name="Berlin A."/>
            <person name="Chapman S.B."/>
            <person name="Chen Z."/>
            <person name="Freedman E."/>
            <person name="Gellesch M."/>
            <person name="Goldberg J."/>
            <person name="Griggs A."/>
            <person name="Gujja S."/>
            <person name="Heilman E.R."/>
            <person name="Heiman D."/>
            <person name="Hepburn T."/>
            <person name="Howarth C."/>
            <person name="Jen D."/>
            <person name="Larson L."/>
            <person name="Mehta T."/>
            <person name="Neiman D."/>
            <person name="Pearson M."/>
            <person name="Roberts A."/>
            <person name="Saif S."/>
            <person name="Shea T."/>
            <person name="Shenoy N."/>
            <person name="Sisk P."/>
            <person name="Stolte C."/>
            <person name="Sykes S."/>
            <person name="Walk T."/>
            <person name="White J."/>
            <person name="Yandava C."/>
            <person name="Haas B."/>
            <person name="Nusbaum C."/>
            <person name="Birren B."/>
        </authorList>
    </citation>
    <scope>NUCLEOTIDE SEQUENCE [LARGE SCALE GENOMIC DNA]</scope>
    <source>
        <strain evidence="4">R3-111a-1</strain>
    </source>
</reference>
<proteinExistence type="predicted"/>
<name>J3P2S5_GAET3</name>
<dbReference type="Pfam" id="PF20246">
    <property type="entry name" value="DUF6601"/>
    <property type="match status" value="1"/>
</dbReference>
<keyword evidence="1" id="KW-1133">Transmembrane helix</keyword>
<evidence type="ECO:0008006" key="5">
    <source>
        <dbReference type="Google" id="ProtNLM"/>
    </source>
</evidence>
<sequence>MRASPPFPKEQQLCSDLDREAGCNDSLPGWPCVSLSDRASVEEVLYQEFYASELEAVAPRLWIMSTQSSANVEPLHRQRIRGRDILITDDPRLHLVWIHDRIFVKPIPRYLLSHHFWECFLLCRPPAAPDARLELTLRAAKGYLRSYRHLIRREPDFDMAKQDHLRLVPRDVEWPEFCRFIANFDRVRDADVSPRYHYGELRLSRLNFYAPFLFGRANFQRLHGQYSDYFAGFYGPVLFAFAVASTALSSMQVALAVEQVSAVQDVALWSICRWVSTAVLAVTATIALGFALLWLWLFCDEWVYAIKCRVRKRRQIVYQLDC</sequence>
<reference evidence="3" key="4">
    <citation type="journal article" date="2015" name="G3 (Bethesda)">
        <title>Genome sequences of three phytopathogenic species of the Magnaporthaceae family of fungi.</title>
        <authorList>
            <person name="Okagaki L.H."/>
            <person name="Nunes C.C."/>
            <person name="Sailsbery J."/>
            <person name="Clay B."/>
            <person name="Brown D."/>
            <person name="John T."/>
            <person name="Oh Y."/>
            <person name="Young N."/>
            <person name="Fitzgerald M."/>
            <person name="Haas B.J."/>
            <person name="Zeng Q."/>
            <person name="Young S."/>
            <person name="Adiconis X."/>
            <person name="Fan L."/>
            <person name="Levin J.Z."/>
            <person name="Mitchell T.K."/>
            <person name="Okubara P.A."/>
            <person name="Farman M.L."/>
            <person name="Kohn L.M."/>
            <person name="Birren B."/>
            <person name="Ma L.-J."/>
            <person name="Dean R.A."/>
        </authorList>
    </citation>
    <scope>NUCLEOTIDE SEQUENCE</scope>
    <source>
        <strain evidence="3">R3-111a-1</strain>
    </source>
</reference>
<reference evidence="2" key="3">
    <citation type="submission" date="2010-09" db="EMBL/GenBank/DDBJ databases">
        <title>Annotation of Gaeumannomyces graminis var. tritici R3-111a-1.</title>
        <authorList>
            <consortium name="The Broad Institute Genome Sequencing Platform"/>
            <person name="Ma L.-J."/>
            <person name="Dead R."/>
            <person name="Young S.K."/>
            <person name="Zeng Q."/>
            <person name="Gargeya S."/>
            <person name="Fitzgerald M."/>
            <person name="Haas B."/>
            <person name="Abouelleil A."/>
            <person name="Alvarado L."/>
            <person name="Arachchi H.M."/>
            <person name="Berlin A."/>
            <person name="Brown A."/>
            <person name="Chapman S.B."/>
            <person name="Chen Z."/>
            <person name="Dunbar C."/>
            <person name="Freedman E."/>
            <person name="Gearin G."/>
            <person name="Gellesch M."/>
            <person name="Goldberg J."/>
            <person name="Griggs A."/>
            <person name="Gujja S."/>
            <person name="Heiman D."/>
            <person name="Howarth C."/>
            <person name="Larson L."/>
            <person name="Lui A."/>
            <person name="MacDonald P.J.P."/>
            <person name="Mehta T."/>
            <person name="Montmayeur A."/>
            <person name="Murphy C."/>
            <person name="Neiman D."/>
            <person name="Pearson M."/>
            <person name="Priest M."/>
            <person name="Roberts A."/>
            <person name="Saif S."/>
            <person name="Shea T."/>
            <person name="Shenoy N."/>
            <person name="Sisk P."/>
            <person name="Stolte C."/>
            <person name="Sykes S."/>
            <person name="Yandava C."/>
            <person name="Wortman J."/>
            <person name="Nusbaum C."/>
            <person name="Birren B."/>
        </authorList>
    </citation>
    <scope>NUCLEOTIDE SEQUENCE</scope>
    <source>
        <strain evidence="2">R3-111a-1</strain>
    </source>
</reference>
<evidence type="ECO:0000313" key="2">
    <source>
        <dbReference type="EMBL" id="EJT73967.1"/>
    </source>
</evidence>
<dbReference type="Proteomes" id="UP000006039">
    <property type="component" value="Unassembled WGS sequence"/>
</dbReference>
<feature type="transmembrane region" description="Helical" evidence="1">
    <location>
        <begin position="274"/>
        <end position="299"/>
    </location>
</feature>
<evidence type="ECO:0000256" key="1">
    <source>
        <dbReference type="SAM" id="Phobius"/>
    </source>
</evidence>
<keyword evidence="1" id="KW-0812">Transmembrane</keyword>
<dbReference type="STRING" id="644352.J3P2S5"/>
<dbReference type="PANTHER" id="PTHR34414:SF1">
    <property type="entry name" value="SUBTILISIN-LIKE SERINE PROTEASE"/>
    <property type="match status" value="1"/>
</dbReference>
<keyword evidence="4" id="KW-1185">Reference proteome</keyword>
<dbReference type="PANTHER" id="PTHR34414">
    <property type="entry name" value="HET DOMAIN-CONTAINING PROTEIN-RELATED"/>
    <property type="match status" value="1"/>
</dbReference>
<dbReference type="GeneID" id="20348276"/>
<dbReference type="RefSeq" id="XP_009223911.1">
    <property type="nucleotide sequence ID" value="XM_009225647.1"/>
</dbReference>